<organism evidence="1 2">
    <name type="scientific">Pseudomonas weihenstephanensis</name>
    <dbReference type="NCBI Taxonomy" id="1608994"/>
    <lineage>
        <taxon>Bacteria</taxon>
        <taxon>Pseudomonadati</taxon>
        <taxon>Pseudomonadota</taxon>
        <taxon>Gammaproteobacteria</taxon>
        <taxon>Pseudomonadales</taxon>
        <taxon>Pseudomonadaceae</taxon>
        <taxon>Pseudomonas</taxon>
    </lineage>
</organism>
<dbReference type="EMBL" id="JAAEBW010000009">
    <property type="protein sequence ID" value="MBM1196749.1"/>
    <property type="molecule type" value="Genomic_DNA"/>
</dbReference>
<sequence length="182" mass="21033">MENEKTASVQVTFTTGHRNLPYATDIETGHHPMIWLSKEPDRIDEIPELDGEPELKDLIRAINGPGRDFETFRCAHTTTQTEAGITRSMYVAVIFRNRQWAETPDPYLVLSRSIVIALAHSDEFPDNALPFEVRLRRHWLKEESVWAYTADIQLYIQAPDEAQMREELARQTAFLQKILVQP</sequence>
<keyword evidence="2" id="KW-1185">Reference proteome</keyword>
<dbReference type="RefSeq" id="WP_203303327.1">
    <property type="nucleotide sequence ID" value="NZ_JAAEBW010000009.1"/>
</dbReference>
<evidence type="ECO:0000313" key="1">
    <source>
        <dbReference type="EMBL" id="MBM1196749.1"/>
    </source>
</evidence>
<dbReference type="Proteomes" id="UP000809529">
    <property type="component" value="Unassembled WGS sequence"/>
</dbReference>
<protein>
    <submittedName>
        <fullName evidence="1">Uncharacterized protein</fullName>
    </submittedName>
</protein>
<proteinExistence type="predicted"/>
<gene>
    <name evidence="1" type="ORF">GYN02_16410</name>
</gene>
<comment type="caution">
    <text evidence="1">The sequence shown here is derived from an EMBL/GenBank/DDBJ whole genome shotgun (WGS) entry which is preliminary data.</text>
</comment>
<reference evidence="1 2" key="1">
    <citation type="submission" date="2020-01" db="EMBL/GenBank/DDBJ databases">
        <title>Comparative genomics of meat spoilage bacteria.</title>
        <authorList>
            <person name="Hilgarth M."/>
            <person name="Vogel R.F."/>
        </authorList>
    </citation>
    <scope>NUCLEOTIDE SEQUENCE [LARGE SCALE GENOMIC DNA]</scope>
    <source>
        <strain evidence="1 2">TMW2.2077</strain>
    </source>
</reference>
<accession>A0ABS1ZJV8</accession>
<name>A0ABS1ZJV8_9PSED</name>
<evidence type="ECO:0000313" key="2">
    <source>
        <dbReference type="Proteomes" id="UP000809529"/>
    </source>
</evidence>